<evidence type="ECO:0000313" key="1">
    <source>
        <dbReference type="EMBL" id="MBN7801477.1"/>
    </source>
</evidence>
<dbReference type="Proteomes" id="UP000664698">
    <property type="component" value="Unassembled WGS sequence"/>
</dbReference>
<dbReference type="PROSITE" id="PS51257">
    <property type="entry name" value="PROKAR_LIPOPROTEIN"/>
    <property type="match status" value="1"/>
</dbReference>
<name>A0ABS3BQ96_9BACT</name>
<gene>
    <name evidence="1" type="ORF">J0A67_11435</name>
</gene>
<organism evidence="1 2">
    <name type="scientific">Algoriphagus aestuariicola</name>
    <dbReference type="NCBI Taxonomy" id="1852016"/>
    <lineage>
        <taxon>Bacteria</taxon>
        <taxon>Pseudomonadati</taxon>
        <taxon>Bacteroidota</taxon>
        <taxon>Cytophagia</taxon>
        <taxon>Cytophagales</taxon>
        <taxon>Cyclobacteriaceae</taxon>
        <taxon>Algoriphagus</taxon>
    </lineage>
</organism>
<evidence type="ECO:0000313" key="2">
    <source>
        <dbReference type="Proteomes" id="UP000664698"/>
    </source>
</evidence>
<reference evidence="1 2" key="1">
    <citation type="submission" date="2021-03" db="EMBL/GenBank/DDBJ databases">
        <title>novel species isolated from a fishpond in China.</title>
        <authorList>
            <person name="Lu H."/>
            <person name="Cai Z."/>
        </authorList>
    </citation>
    <scope>NUCLEOTIDE SEQUENCE [LARGE SCALE GENOMIC DNA]</scope>
    <source>
        <strain evidence="1 2">JCM 31546</strain>
    </source>
</reference>
<dbReference type="RefSeq" id="WP_206569462.1">
    <property type="nucleotide sequence ID" value="NZ_JAFKCW010000002.1"/>
</dbReference>
<accession>A0ABS3BQ96</accession>
<comment type="caution">
    <text evidence="1">The sequence shown here is derived from an EMBL/GenBank/DDBJ whole genome shotgun (WGS) entry which is preliminary data.</text>
</comment>
<dbReference type="EMBL" id="JAFKCW010000002">
    <property type="protein sequence ID" value="MBN7801477.1"/>
    <property type="molecule type" value="Genomic_DNA"/>
</dbReference>
<proteinExistence type="predicted"/>
<protein>
    <submittedName>
        <fullName evidence="1">Uncharacterized protein</fullName>
    </submittedName>
</protein>
<keyword evidence="2" id="KW-1185">Reference proteome</keyword>
<sequence length="515" mass="56884">MHRLTELFFAFVLAFSLISCKEDEKPDGRIPLTIDGFSLTSANVPGGRLLADGEWEHSFGEKISLVFVSQSTQTNYPFTFVPDFSGVLPEVFLPPGSYFYYGSSDASQITSYLPVQIEGFLEITAPTSALLQGKTAYQLVSFSDENLSEESHITHPQETPLFHKDGYYYAYVIPALLFKTELVLKNGNRIHWGVDTQAFTHSSFSFRTSTSSSSTPPLSDPHLVFSEVRVNLDTESAPDRMPPFYQVELDADLTEASGLQFVGQHLYTINDGGNAAEIYEIDQYHGQVIRRIRVTNASNIDWEDLASDSQFLYIGDFGNNLGNRTDLRVLRISLNELETKNDVQAEVIHFSYDRQSGSPSAGEDHRFDCEAMVYHGGQLLLFTKPTNAQGSDVYILDPKPGTQVARYAGTFETEGWITGAEVTRNGKNLVFIGYENAGATSQAFIGVIKNPQLPAISGNPMKTIRLGAVVFNSQTEGIAIDADYRVKIAGEQLNQGGLTVPQRLSELDLKGILAN</sequence>
<dbReference type="SUPFAM" id="SSF82171">
    <property type="entry name" value="DPP6 N-terminal domain-like"/>
    <property type="match status" value="1"/>
</dbReference>